<evidence type="ECO:0000313" key="9">
    <source>
        <dbReference type="EnsemblMetazoa" id="AMAM017311-PA"/>
    </source>
</evidence>
<evidence type="ECO:0000256" key="4">
    <source>
        <dbReference type="ARBA" id="ARBA00022989"/>
    </source>
</evidence>
<dbReference type="Proteomes" id="UP000075901">
    <property type="component" value="Unassembled WGS sequence"/>
</dbReference>
<keyword evidence="2" id="KW-1003">Cell membrane</keyword>
<organism evidence="9 10">
    <name type="scientific">Anopheles maculatus</name>
    <dbReference type="NCBI Taxonomy" id="74869"/>
    <lineage>
        <taxon>Eukaryota</taxon>
        <taxon>Metazoa</taxon>
        <taxon>Ecdysozoa</taxon>
        <taxon>Arthropoda</taxon>
        <taxon>Hexapoda</taxon>
        <taxon>Insecta</taxon>
        <taxon>Pterygota</taxon>
        <taxon>Neoptera</taxon>
        <taxon>Endopterygota</taxon>
        <taxon>Diptera</taxon>
        <taxon>Nematocera</taxon>
        <taxon>Culicoidea</taxon>
        <taxon>Culicidae</taxon>
        <taxon>Anophelinae</taxon>
        <taxon>Anopheles</taxon>
        <taxon>Anopheles maculatus group</taxon>
    </lineage>
</organism>
<comment type="subcellular location">
    <subcellularLocation>
        <location evidence="1">Cell membrane</location>
        <topology evidence="1">Multi-pass membrane protein</topology>
    </subcellularLocation>
</comment>
<evidence type="ECO:0000313" key="10">
    <source>
        <dbReference type="Proteomes" id="UP000075901"/>
    </source>
</evidence>
<evidence type="ECO:0008006" key="11">
    <source>
        <dbReference type="Google" id="ProtNLM"/>
    </source>
</evidence>
<dbReference type="PANTHER" id="PTHR42643:SF41">
    <property type="entry name" value="IONOTROPIC RECEPTOR 20A-RELATED"/>
    <property type="match status" value="1"/>
</dbReference>
<keyword evidence="6" id="KW-0675">Receptor</keyword>
<reference evidence="9" key="2">
    <citation type="submission" date="2020-05" db="UniProtKB">
        <authorList>
            <consortium name="EnsemblMetazoa"/>
        </authorList>
    </citation>
    <scope>IDENTIFICATION</scope>
    <source>
        <strain evidence="9">maculatus3</strain>
    </source>
</reference>
<dbReference type="EnsemblMetazoa" id="AMAM017311-RA">
    <property type="protein sequence ID" value="AMAM017311-PA"/>
    <property type="gene ID" value="AMAM017311"/>
</dbReference>
<keyword evidence="4 8" id="KW-1133">Transmembrane helix</keyword>
<dbReference type="PANTHER" id="PTHR42643">
    <property type="entry name" value="IONOTROPIC RECEPTOR 20A-RELATED"/>
    <property type="match status" value="1"/>
</dbReference>
<protein>
    <recommendedName>
        <fullName evidence="11">Ionotropic glutamate receptor C-terminal domain-containing protein</fullName>
    </recommendedName>
</protein>
<accession>A0A182T0T1</accession>
<evidence type="ECO:0000256" key="1">
    <source>
        <dbReference type="ARBA" id="ARBA00004651"/>
    </source>
</evidence>
<feature type="transmembrane region" description="Helical" evidence="8">
    <location>
        <begin position="60"/>
        <end position="79"/>
    </location>
</feature>
<keyword evidence="5 8" id="KW-0472">Membrane</keyword>
<feature type="transmembrane region" description="Helical" evidence="8">
    <location>
        <begin position="110"/>
        <end position="128"/>
    </location>
</feature>
<name>A0A182T0T1_9DIPT</name>
<feature type="transmembrane region" description="Helical" evidence="8">
    <location>
        <begin position="293"/>
        <end position="317"/>
    </location>
</feature>
<dbReference type="VEuPathDB" id="VectorBase:AMAM017311"/>
<keyword evidence="10" id="KW-1185">Reference proteome</keyword>
<proteinExistence type="predicted"/>
<evidence type="ECO:0000256" key="8">
    <source>
        <dbReference type="SAM" id="Phobius"/>
    </source>
</evidence>
<evidence type="ECO:0000256" key="5">
    <source>
        <dbReference type="ARBA" id="ARBA00023136"/>
    </source>
</evidence>
<dbReference type="AlphaFoldDB" id="A0A182T0T1"/>
<reference evidence="10" key="1">
    <citation type="submission" date="2013-09" db="EMBL/GenBank/DDBJ databases">
        <title>The Genome Sequence of Anopheles maculatus species B.</title>
        <authorList>
            <consortium name="The Broad Institute Genomics Platform"/>
            <person name="Neafsey D.E."/>
            <person name="Besansky N."/>
            <person name="Howell P."/>
            <person name="Walton C."/>
            <person name="Young S.K."/>
            <person name="Zeng Q."/>
            <person name="Gargeya S."/>
            <person name="Fitzgerald M."/>
            <person name="Haas B."/>
            <person name="Abouelleil A."/>
            <person name="Allen A.W."/>
            <person name="Alvarado L."/>
            <person name="Arachchi H.M."/>
            <person name="Berlin A.M."/>
            <person name="Chapman S.B."/>
            <person name="Gainer-Dewar J."/>
            <person name="Goldberg J."/>
            <person name="Griggs A."/>
            <person name="Gujja S."/>
            <person name="Hansen M."/>
            <person name="Howarth C."/>
            <person name="Imamovic A."/>
            <person name="Ireland A."/>
            <person name="Larimer J."/>
            <person name="McCowan C."/>
            <person name="Murphy C."/>
            <person name="Pearson M."/>
            <person name="Poon T.W."/>
            <person name="Priest M."/>
            <person name="Roberts A."/>
            <person name="Saif S."/>
            <person name="Shea T."/>
            <person name="Sisk P."/>
            <person name="Sykes S."/>
            <person name="Wortman J."/>
            <person name="Nusbaum C."/>
            <person name="Birren B."/>
        </authorList>
    </citation>
    <scope>NUCLEOTIDE SEQUENCE [LARGE SCALE GENOMIC DNA]</scope>
    <source>
        <strain evidence="10">maculatus3</strain>
    </source>
</reference>
<keyword evidence="3 8" id="KW-0812">Transmembrane</keyword>
<evidence type="ECO:0000256" key="3">
    <source>
        <dbReference type="ARBA" id="ARBA00022692"/>
    </source>
</evidence>
<dbReference type="InterPro" id="IPR052192">
    <property type="entry name" value="Insect_Ionotropic_Sensory_Rcpt"/>
</dbReference>
<evidence type="ECO:0000256" key="2">
    <source>
        <dbReference type="ARBA" id="ARBA00022475"/>
    </source>
</evidence>
<keyword evidence="7" id="KW-0325">Glycoprotein</keyword>
<dbReference type="GO" id="GO:0005886">
    <property type="term" value="C:plasma membrane"/>
    <property type="evidence" value="ECO:0007669"/>
    <property type="project" value="UniProtKB-SubCell"/>
</dbReference>
<evidence type="ECO:0000256" key="6">
    <source>
        <dbReference type="ARBA" id="ARBA00023170"/>
    </source>
</evidence>
<evidence type="ECO:0000256" key="7">
    <source>
        <dbReference type="ARBA" id="ARBA00023180"/>
    </source>
</evidence>
<sequence length="341" mass="40374">MVNNERTPLDGRPEFDLTFAYTDFRPHYMHDVTLKEHGGYCVLCPFHTERDFLRHLLKPFSFGIWLVLGALIVVCRLLGRLLPSLFPRNLLEEIFFSASIPHRLPFPTRVVSFAVTVLIFFLSEAYNAKIVSLMSISKYFDRPETVRDLIESDFRIAIPGVRAPLIAEAFPGKLISRRRADAIYRERGDLMYTEYCTVTYCYLAYMNVVIGRNQYGFQQYVLKDMVVQRMLTIQLSTHSPFYEQFAEFFERYYQSGIWMHRLEYMNRKLVRDMEPIRNRFGEVVFHFDDLACVWVLIIVGWLLGTVGLGAELLWMFVQQKLRSRWQRLKRYVHLGYHKLLK</sequence>